<evidence type="ECO:0000313" key="8">
    <source>
        <dbReference type="Proteomes" id="UP000606008"/>
    </source>
</evidence>
<dbReference type="SUPFAM" id="SSF51556">
    <property type="entry name" value="Metallo-dependent hydrolases"/>
    <property type="match status" value="1"/>
</dbReference>
<dbReference type="InterPro" id="IPR032466">
    <property type="entry name" value="Metal_Hydrolase"/>
</dbReference>
<protein>
    <submittedName>
        <fullName evidence="7">N-acetylglucosamine-6-phosphate deacetylase</fullName>
        <ecNumber evidence="7">3.5.1.25</ecNumber>
    </submittedName>
</protein>
<dbReference type="PIRSF" id="PIRSF038994">
    <property type="entry name" value="NagA"/>
    <property type="match status" value="1"/>
</dbReference>
<dbReference type="InterPro" id="IPR003764">
    <property type="entry name" value="GlcNAc_6-P_deAcase"/>
</dbReference>
<reference evidence="8" key="2">
    <citation type="submission" date="2023-07" db="EMBL/GenBank/DDBJ databases">
        <authorList>
            <person name="Jung D.-H."/>
        </authorList>
    </citation>
    <scope>NUCLEOTIDE SEQUENCE [LARGE SCALE GENOMIC DNA]</scope>
    <source>
        <strain evidence="8">JA-25</strain>
    </source>
</reference>
<keyword evidence="4 5" id="KW-0119">Carbohydrate metabolism</keyword>
<dbReference type="GO" id="GO:0008448">
    <property type="term" value="F:N-acetylglucosamine-6-phosphate deacetylase activity"/>
    <property type="evidence" value="ECO:0007669"/>
    <property type="project" value="UniProtKB-EC"/>
</dbReference>
<proteinExistence type="inferred from homology"/>
<dbReference type="PANTHER" id="PTHR11113:SF14">
    <property type="entry name" value="N-ACETYLGLUCOSAMINE-6-PHOSPHATE DEACETYLASE"/>
    <property type="match status" value="1"/>
</dbReference>
<keyword evidence="3 5" id="KW-0378">Hydrolase</keyword>
<evidence type="ECO:0000256" key="4">
    <source>
        <dbReference type="ARBA" id="ARBA00023277"/>
    </source>
</evidence>
<dbReference type="InterPro" id="IPR011059">
    <property type="entry name" value="Metal-dep_hydrolase_composite"/>
</dbReference>
<dbReference type="EMBL" id="WAEL01000001">
    <property type="protein sequence ID" value="NID08714.1"/>
    <property type="molecule type" value="Genomic_DNA"/>
</dbReference>
<dbReference type="RefSeq" id="WP_166690579.1">
    <property type="nucleotide sequence ID" value="NZ_WAEL01000001.1"/>
</dbReference>
<evidence type="ECO:0000256" key="3">
    <source>
        <dbReference type="ARBA" id="ARBA00022801"/>
    </source>
</evidence>
<evidence type="ECO:0000256" key="2">
    <source>
        <dbReference type="ARBA" id="ARBA00022723"/>
    </source>
</evidence>
<comment type="similarity">
    <text evidence="1 5">Belongs to the metallo-dependent hydrolases superfamily. NagA family.</text>
</comment>
<evidence type="ECO:0000259" key="6">
    <source>
        <dbReference type="Pfam" id="PF01979"/>
    </source>
</evidence>
<dbReference type="SUPFAM" id="SSF51338">
    <property type="entry name" value="Composite domain of metallo-dependent hydrolases"/>
    <property type="match status" value="1"/>
</dbReference>
<evidence type="ECO:0000256" key="5">
    <source>
        <dbReference type="PIRNR" id="PIRNR038994"/>
    </source>
</evidence>
<accession>A0ABX0QF82</accession>
<gene>
    <name evidence="7" type="primary">nagA</name>
    <name evidence="7" type="ORF">F7231_00895</name>
</gene>
<dbReference type="InterPro" id="IPR006680">
    <property type="entry name" value="Amidohydro-rel"/>
</dbReference>
<dbReference type="Gene3D" id="3.20.20.140">
    <property type="entry name" value="Metal-dependent hydrolases"/>
    <property type="match status" value="1"/>
</dbReference>
<sequence>MLFINATVFTGDTFLPHTCVQVENGQITAIGPDLPVNAGDSVIDLQGDYLVPGLIDLQLYGGSTEFLNASLTPETVRHIWKSHALNGTTTLLPTLHSTHFDEMREAVDAVRTVRDEMPLNVPGIHLEGPYFNPVKRGAHRDKYVRVPADGELEQLFSTHADAISILTLAPEILSDAQLSLLYCLAKASGTLLSLGHSNATYQQATSAFGDGSATDRFLLATHLYNAMRAFESREPGTVGAIFDHPSVISSIVADGYHCAPAAIRLAHRVLGPDRLFLISDALFANPPRPAFTLETFIVHFEPGTGASDSPAHGRYVNEQGTLAGTAITVLDCVRYCVQQVGLPLTDALRMATLTPATVVGLADKIGRVATGYVANLVRLDQELVKQGVWVNGEVLV</sequence>
<comment type="caution">
    <text evidence="7">The sequence shown here is derived from an EMBL/GenBank/DDBJ whole genome shotgun (WGS) entry which is preliminary data.</text>
</comment>
<dbReference type="EC" id="3.5.1.25" evidence="7"/>
<name>A0ABX0QF82_9BACT</name>
<keyword evidence="8" id="KW-1185">Reference proteome</keyword>
<keyword evidence="2" id="KW-0479">Metal-binding</keyword>
<feature type="domain" description="Amidohydrolase-related" evidence="6">
    <location>
        <begin position="49"/>
        <end position="393"/>
    </location>
</feature>
<reference evidence="8" key="1">
    <citation type="submission" date="2019-09" db="EMBL/GenBank/DDBJ databases">
        <authorList>
            <person name="Jung D.-H."/>
        </authorList>
    </citation>
    <scope>NUCLEOTIDE SEQUENCE [LARGE SCALE GENOMIC DNA]</scope>
    <source>
        <strain evidence="8">JA-25</strain>
    </source>
</reference>
<dbReference type="PANTHER" id="PTHR11113">
    <property type="entry name" value="N-ACETYLGLUCOSAMINE-6-PHOSPHATE DEACETYLASE"/>
    <property type="match status" value="1"/>
</dbReference>
<dbReference type="Gene3D" id="2.30.40.10">
    <property type="entry name" value="Urease, subunit C, domain 1"/>
    <property type="match status" value="1"/>
</dbReference>
<organism evidence="7 8">
    <name type="scientific">Fibrivirga algicola</name>
    <dbReference type="NCBI Taxonomy" id="2950420"/>
    <lineage>
        <taxon>Bacteria</taxon>
        <taxon>Pseudomonadati</taxon>
        <taxon>Bacteroidota</taxon>
        <taxon>Cytophagia</taxon>
        <taxon>Cytophagales</taxon>
        <taxon>Spirosomataceae</taxon>
        <taxon>Fibrivirga</taxon>
    </lineage>
</organism>
<dbReference type="Pfam" id="PF01979">
    <property type="entry name" value="Amidohydro_1"/>
    <property type="match status" value="1"/>
</dbReference>
<evidence type="ECO:0000256" key="1">
    <source>
        <dbReference type="ARBA" id="ARBA00010716"/>
    </source>
</evidence>
<evidence type="ECO:0000313" key="7">
    <source>
        <dbReference type="EMBL" id="NID08714.1"/>
    </source>
</evidence>
<dbReference type="NCBIfam" id="TIGR00221">
    <property type="entry name" value="nagA"/>
    <property type="match status" value="1"/>
</dbReference>
<dbReference type="Proteomes" id="UP000606008">
    <property type="component" value="Unassembled WGS sequence"/>
</dbReference>